<protein>
    <submittedName>
        <fullName evidence="1">Uncharacterized protein</fullName>
    </submittedName>
</protein>
<reference evidence="1 2" key="1">
    <citation type="journal article" date="2023" name="J. Hered.">
        <title>Chromosome-level genome of the wood stork (Mycteria americana) provides insight into avian chromosome evolution.</title>
        <authorList>
            <person name="Flamio R. Jr."/>
            <person name="Ramstad K.M."/>
        </authorList>
    </citation>
    <scope>NUCLEOTIDE SEQUENCE [LARGE SCALE GENOMIC DNA]</scope>
    <source>
        <strain evidence="1">JAX WOST 10</strain>
    </source>
</reference>
<dbReference type="AlphaFoldDB" id="A0AAN7PQX7"/>
<sequence length="261" mass="29275">MGPVQTGEEKALGEPDSSLLVPVRKLSRRWIQAIHRGSDIWLRRSLSLLAESLGIQHYLLYRKTIRKQSSQFGIHKSMASDGLYLRVLRELAISWQLSEVPNEHKKTNITPIFRKSKKANPSNNRPVSLTFVLRRSCSKSSWKPYPGICTTRSNGLAPGLADGQGIAAVSVLLYWTGWNSGVNSSRRDCDLWMNPRIALKGLWSKDKSTLDKVHLEASVAVDEVHAAAESTFSKLMDDTKLEMDILKNPAAIQRVLNELDK</sequence>
<name>A0AAN7PQX7_MYCAM</name>
<dbReference type="EMBL" id="JAUNZN010000002">
    <property type="protein sequence ID" value="KAK4827001.1"/>
    <property type="molecule type" value="Genomic_DNA"/>
</dbReference>
<comment type="caution">
    <text evidence="1">The sequence shown here is derived from an EMBL/GenBank/DDBJ whole genome shotgun (WGS) entry which is preliminary data.</text>
</comment>
<evidence type="ECO:0000313" key="2">
    <source>
        <dbReference type="Proteomes" id="UP001333110"/>
    </source>
</evidence>
<accession>A0AAN7PQX7</accession>
<dbReference type="Proteomes" id="UP001333110">
    <property type="component" value="Unassembled WGS sequence"/>
</dbReference>
<organism evidence="1 2">
    <name type="scientific">Mycteria americana</name>
    <name type="common">Wood stork</name>
    <dbReference type="NCBI Taxonomy" id="33587"/>
    <lineage>
        <taxon>Eukaryota</taxon>
        <taxon>Metazoa</taxon>
        <taxon>Chordata</taxon>
        <taxon>Craniata</taxon>
        <taxon>Vertebrata</taxon>
        <taxon>Euteleostomi</taxon>
        <taxon>Archelosauria</taxon>
        <taxon>Archosauria</taxon>
        <taxon>Dinosauria</taxon>
        <taxon>Saurischia</taxon>
        <taxon>Theropoda</taxon>
        <taxon>Coelurosauria</taxon>
        <taxon>Aves</taxon>
        <taxon>Neognathae</taxon>
        <taxon>Neoaves</taxon>
        <taxon>Aequornithes</taxon>
        <taxon>Ciconiiformes</taxon>
        <taxon>Ciconiidae</taxon>
        <taxon>Mycteria</taxon>
    </lineage>
</organism>
<proteinExistence type="predicted"/>
<keyword evidence="2" id="KW-1185">Reference proteome</keyword>
<gene>
    <name evidence="1" type="ORF">QYF61_013101</name>
</gene>
<evidence type="ECO:0000313" key="1">
    <source>
        <dbReference type="EMBL" id="KAK4827001.1"/>
    </source>
</evidence>